<feature type="transmembrane region" description="Helical" evidence="6">
    <location>
        <begin position="511"/>
        <end position="531"/>
    </location>
</feature>
<keyword evidence="3 6" id="KW-0812">Transmembrane</keyword>
<evidence type="ECO:0000256" key="3">
    <source>
        <dbReference type="ARBA" id="ARBA00022692"/>
    </source>
</evidence>
<organism evidence="9 10">
    <name type="scientific">Streptococcus equinus</name>
    <name type="common">Streptococcus bovis</name>
    <dbReference type="NCBI Taxonomy" id="1335"/>
    <lineage>
        <taxon>Bacteria</taxon>
        <taxon>Bacillati</taxon>
        <taxon>Bacillota</taxon>
        <taxon>Bacilli</taxon>
        <taxon>Lactobacillales</taxon>
        <taxon>Streptococcaceae</taxon>
        <taxon>Streptococcus</taxon>
    </lineage>
</organism>
<feature type="transmembrane region" description="Helical" evidence="6">
    <location>
        <begin position="55"/>
        <end position="75"/>
    </location>
</feature>
<evidence type="ECO:0000256" key="1">
    <source>
        <dbReference type="ARBA" id="ARBA00004651"/>
    </source>
</evidence>
<dbReference type="GO" id="GO:0055085">
    <property type="term" value="P:transmembrane transport"/>
    <property type="evidence" value="ECO:0007669"/>
    <property type="project" value="UniProtKB-UniRule"/>
</dbReference>
<evidence type="ECO:0000313" key="10">
    <source>
        <dbReference type="Proteomes" id="UP000182870"/>
    </source>
</evidence>
<dbReference type="InterPro" id="IPR027022">
    <property type="entry name" value="ABC_permease_BceB-typ"/>
</dbReference>
<keyword evidence="2 6" id="KW-1003">Cell membrane</keyword>
<comment type="subcellular location">
    <subcellularLocation>
        <location evidence="1 6">Cell membrane</location>
        <topology evidence="1 6">Multi-pass membrane protein</topology>
    </subcellularLocation>
</comment>
<feature type="transmembrane region" description="Helical" evidence="6">
    <location>
        <begin position="235"/>
        <end position="262"/>
    </location>
</feature>
<evidence type="ECO:0000256" key="6">
    <source>
        <dbReference type="PIRNR" id="PIRNR018968"/>
    </source>
</evidence>
<proteinExistence type="inferred from homology"/>
<feature type="transmembrane region" description="Helical" evidence="6">
    <location>
        <begin position="152"/>
        <end position="170"/>
    </location>
</feature>
<evidence type="ECO:0000256" key="5">
    <source>
        <dbReference type="ARBA" id="ARBA00023136"/>
    </source>
</evidence>
<feature type="transmembrane region" description="Helical" evidence="6">
    <location>
        <begin position="16"/>
        <end position="35"/>
    </location>
</feature>
<dbReference type="InterPro" id="IPR003838">
    <property type="entry name" value="ABC3_permease_C"/>
</dbReference>
<dbReference type="PANTHER" id="PTHR46795">
    <property type="entry name" value="ABC TRANSPORTER PERMEASE-RELATED-RELATED"/>
    <property type="match status" value="1"/>
</dbReference>
<evidence type="ECO:0000259" key="7">
    <source>
        <dbReference type="Pfam" id="PF02687"/>
    </source>
</evidence>
<dbReference type="GO" id="GO:0005886">
    <property type="term" value="C:plasma membrane"/>
    <property type="evidence" value="ECO:0007669"/>
    <property type="project" value="UniProtKB-SubCell"/>
</dbReference>
<protein>
    <submittedName>
        <fullName evidence="9">Putative ABC transport system permease protein</fullName>
    </submittedName>
</protein>
<evidence type="ECO:0000313" key="11">
    <source>
        <dbReference type="Proteomes" id="UP000183816"/>
    </source>
</evidence>
<dbReference type="EMBL" id="FNJK01000002">
    <property type="protein sequence ID" value="SDO73107.1"/>
    <property type="molecule type" value="Genomic_DNA"/>
</dbReference>
<feature type="domain" description="ABC3 transporter permease C-terminal" evidence="7">
    <location>
        <begin position="516"/>
        <end position="628"/>
    </location>
</feature>
<dbReference type="PANTHER" id="PTHR46795:SF3">
    <property type="entry name" value="ABC TRANSPORTER PERMEASE"/>
    <property type="match status" value="1"/>
</dbReference>
<sequence length="633" mass="71672">MIWTITKANIIKNFSLYRVYFLATIGLLSVFTAFLTFTSDKMTLAKIAESGQASAIANISLVFLIVFLTIFLMYFNNFFIKRRSHELGAMAILGFSKQKLVTLLTMENLVILSVSYLISLIVGPTLYSVVVSLIINVLGIEISNQWFISSEMIVKSFGIVLIIFVINFLINISIIKGQSLIEFVNYSKKAEKQIKVKRIRSILAIMALGAAYCLCLTSMFSVTQRIWLKIGIMPISFLVIILISLGSIFTIRYGLVFILSLLKKNRKKLYQPVANVVYPKLSFRIATKSKLLIILSGLLTLTIVISGMMVMLITYSVNGISRLNPSVIEYNLQDENESVNIDKILSKYQVSQLDIHLLRLNSNPEITITDSGQTIPYFDLVKYSDYEHLAKVQGKKVLADTSAPLLINYYPTKKSLGKTFKFENGSEVTVKKVTTDNIFSFATSVTTLVVSDKFYDNLRESYPSKEMIIRTFNGNDIRHSKTFYEKFKNLDDVKSSYEREYLVKTGNISTYIFISFLSILFVICTGSILYFTSLVEIMENKDEYSYLSKLGYNGQMIDKILKCEIGVLFVVPVLVGILNGGLLLIFYKYLFTDSLVANQIIFASIGTCLLVFLLLYFIVFFLTNRSARSIVRV</sequence>
<dbReference type="OrthoDB" id="1705903at2"/>
<reference evidence="10 11" key="1">
    <citation type="submission" date="2016-10" db="EMBL/GenBank/DDBJ databases">
        <authorList>
            <person name="de Groot N.N."/>
        </authorList>
    </citation>
    <scope>NUCLEOTIDE SEQUENCE [LARGE SCALE GENOMIC DNA]</scope>
    <source>
        <strain evidence="8 11">Sb04</strain>
        <strain evidence="9 10">Sb05</strain>
    </source>
</reference>
<keyword evidence="5 6" id="KW-0472">Membrane</keyword>
<evidence type="ECO:0000313" key="9">
    <source>
        <dbReference type="EMBL" id="SDQ05342.1"/>
    </source>
</evidence>
<keyword evidence="4 6" id="KW-1133">Transmembrane helix</keyword>
<dbReference type="PIRSF" id="PIRSF018968">
    <property type="entry name" value="ABC_permease_BceB"/>
    <property type="match status" value="1"/>
</dbReference>
<evidence type="ECO:0000313" key="8">
    <source>
        <dbReference type="EMBL" id="SDO73107.1"/>
    </source>
</evidence>
<dbReference type="Proteomes" id="UP000183816">
    <property type="component" value="Unassembled WGS sequence"/>
</dbReference>
<feature type="transmembrane region" description="Helical" evidence="6">
    <location>
        <begin position="599"/>
        <end position="622"/>
    </location>
</feature>
<keyword evidence="6" id="KW-0813">Transport</keyword>
<accession>A0A1H0XQZ1</accession>
<dbReference type="AlphaFoldDB" id="A0A1H0XQZ1"/>
<gene>
    <name evidence="8" type="ORF">SAMN05216347_102127</name>
    <name evidence="9" type="ORF">SAMN05216392_0126</name>
</gene>
<feature type="transmembrane region" description="Helical" evidence="6">
    <location>
        <begin position="565"/>
        <end position="587"/>
    </location>
</feature>
<dbReference type="Pfam" id="PF02687">
    <property type="entry name" value="FtsX"/>
    <property type="match status" value="1"/>
</dbReference>
<feature type="transmembrane region" description="Helical" evidence="6">
    <location>
        <begin position="109"/>
        <end position="140"/>
    </location>
</feature>
<feature type="transmembrane region" description="Helical" evidence="6">
    <location>
        <begin position="202"/>
        <end position="223"/>
    </location>
</feature>
<evidence type="ECO:0000256" key="4">
    <source>
        <dbReference type="ARBA" id="ARBA00022989"/>
    </source>
</evidence>
<dbReference type="Proteomes" id="UP000182870">
    <property type="component" value="Unassembled WGS sequence"/>
</dbReference>
<feature type="transmembrane region" description="Helical" evidence="6">
    <location>
        <begin position="291"/>
        <end position="315"/>
    </location>
</feature>
<name>A0A1H0XQZ1_STREI</name>
<dbReference type="InterPro" id="IPR052536">
    <property type="entry name" value="ABC-4_Integral_Memb_Prot"/>
</dbReference>
<comment type="similarity">
    <text evidence="6">Belongs to the ABC-4 integral membrane protein family.</text>
</comment>
<dbReference type="RefSeq" id="WP_074481920.1">
    <property type="nucleotide sequence ID" value="NZ_FNJK01000002.1"/>
</dbReference>
<dbReference type="EMBL" id="FNKE01000001">
    <property type="protein sequence ID" value="SDQ05342.1"/>
    <property type="molecule type" value="Genomic_DNA"/>
</dbReference>
<evidence type="ECO:0000256" key="2">
    <source>
        <dbReference type="ARBA" id="ARBA00022475"/>
    </source>
</evidence>